<name>A0A0E9UYT3_ANGAN</name>
<reference evidence="1" key="1">
    <citation type="submission" date="2014-11" db="EMBL/GenBank/DDBJ databases">
        <authorList>
            <person name="Amaro Gonzalez C."/>
        </authorList>
    </citation>
    <scope>NUCLEOTIDE SEQUENCE</scope>
</reference>
<proteinExistence type="predicted"/>
<sequence>MQIMKKCTVAKSAKQPAVSQMNPLHTVENRHQLDLPE</sequence>
<protein>
    <submittedName>
        <fullName evidence="1">Uncharacterized protein</fullName>
    </submittedName>
</protein>
<accession>A0A0E9UYT3</accession>
<evidence type="ECO:0000313" key="1">
    <source>
        <dbReference type="EMBL" id="JAH70335.1"/>
    </source>
</evidence>
<organism evidence="1">
    <name type="scientific">Anguilla anguilla</name>
    <name type="common">European freshwater eel</name>
    <name type="synonym">Muraena anguilla</name>
    <dbReference type="NCBI Taxonomy" id="7936"/>
    <lineage>
        <taxon>Eukaryota</taxon>
        <taxon>Metazoa</taxon>
        <taxon>Chordata</taxon>
        <taxon>Craniata</taxon>
        <taxon>Vertebrata</taxon>
        <taxon>Euteleostomi</taxon>
        <taxon>Actinopterygii</taxon>
        <taxon>Neopterygii</taxon>
        <taxon>Teleostei</taxon>
        <taxon>Anguilliformes</taxon>
        <taxon>Anguillidae</taxon>
        <taxon>Anguilla</taxon>
    </lineage>
</organism>
<reference evidence="1" key="2">
    <citation type="journal article" date="2015" name="Fish Shellfish Immunol.">
        <title>Early steps in the European eel (Anguilla anguilla)-Vibrio vulnificus interaction in the gills: Role of the RtxA13 toxin.</title>
        <authorList>
            <person name="Callol A."/>
            <person name="Pajuelo D."/>
            <person name="Ebbesson L."/>
            <person name="Teles M."/>
            <person name="MacKenzie S."/>
            <person name="Amaro C."/>
        </authorList>
    </citation>
    <scope>NUCLEOTIDE SEQUENCE</scope>
</reference>
<dbReference type="AlphaFoldDB" id="A0A0E9UYT3"/>
<dbReference type="EMBL" id="GBXM01038242">
    <property type="protein sequence ID" value="JAH70335.1"/>
    <property type="molecule type" value="Transcribed_RNA"/>
</dbReference>